<gene>
    <name evidence="2" type="ordered locus">Hfelis_01730</name>
</gene>
<dbReference type="STRING" id="936155.HFELIS_01730"/>
<name>E7ACS7_HELFC</name>
<evidence type="ECO:0000256" key="1">
    <source>
        <dbReference type="SAM" id="SignalP"/>
    </source>
</evidence>
<keyword evidence="1" id="KW-0732">Signal</keyword>
<feature type="signal peptide" evidence="1">
    <location>
        <begin position="1"/>
        <end position="17"/>
    </location>
</feature>
<keyword evidence="3" id="KW-1185">Reference proteome</keyword>
<sequence length="438" mass="49092">MQLLPLVFAALAFSLHAKVRPRLLSPLPPATQSVMPLDPCNDDCLKKLYAEGQIFSFMARTSEVQLNAQDSQIRDDYAITNDILNPRPISTTQKMGVESKRGDIPYKVALLVPRDVVGKYSNTAINAILAYLALKEQNFIFKVFDSRQEDADSLKRAYKDIAAQNFPFVIALLTQNGVQNLIAQTPLTLPIIIPSVHKSQLQWLIDLPSALSFAGIDFARQMAMLVDLSQRKPLVIYNDDSFRGEMLAKSLRDLGAPVLYEDTITFKKASSFSFGLRAQAKYLKNAVVMLNTPVVKTGLLLSQISMLGRGPQMLLSSQINFNLSLFMLTQPKDRRNLYIASAIGKINPYLDQYASILGVNLAYDWIGYTSVDALENMLVRTYGIQARYFSEPLLNGQVIYTNTIYTPKDLSFTPITFNRPPVSEPTLLLEEQNDEEEE</sequence>
<dbReference type="HOGENOM" id="CLU_051001_0_0_7"/>
<organism evidence="2 3">
    <name type="scientific">Helicobacter felis (strain ATCC 49179 / CCUG 28539 / NCTC 12436 / CS1)</name>
    <dbReference type="NCBI Taxonomy" id="936155"/>
    <lineage>
        <taxon>Bacteria</taxon>
        <taxon>Pseudomonadati</taxon>
        <taxon>Campylobacterota</taxon>
        <taxon>Epsilonproteobacteria</taxon>
        <taxon>Campylobacterales</taxon>
        <taxon>Helicobacteraceae</taxon>
        <taxon>Helicobacter</taxon>
    </lineage>
</organism>
<evidence type="ECO:0000313" key="3">
    <source>
        <dbReference type="Proteomes" id="UP000007934"/>
    </source>
</evidence>
<accession>E7ACS7</accession>
<dbReference type="eggNOG" id="COG0683">
    <property type="taxonomic scope" value="Bacteria"/>
</dbReference>
<dbReference type="GeneID" id="36133345"/>
<evidence type="ECO:0000313" key="2">
    <source>
        <dbReference type="EMBL" id="CBY82257.1"/>
    </source>
</evidence>
<protein>
    <submittedName>
        <fullName evidence="2">Periplasmic protein</fullName>
    </submittedName>
</protein>
<dbReference type="SUPFAM" id="SSF53822">
    <property type="entry name" value="Periplasmic binding protein-like I"/>
    <property type="match status" value="1"/>
</dbReference>
<feature type="chain" id="PRO_5003215482" evidence="1">
    <location>
        <begin position="18"/>
        <end position="438"/>
    </location>
</feature>
<dbReference type="AlphaFoldDB" id="E7ACS7"/>
<dbReference type="KEGG" id="hfe:HFELIS_01730"/>
<dbReference type="InterPro" id="IPR028082">
    <property type="entry name" value="Peripla_BP_I"/>
</dbReference>
<dbReference type="EMBL" id="FQ670179">
    <property type="protein sequence ID" value="CBY82257.1"/>
    <property type="molecule type" value="Genomic_DNA"/>
</dbReference>
<proteinExistence type="predicted"/>
<dbReference type="RefSeq" id="WP_013468629.1">
    <property type="nucleotide sequence ID" value="NC_014810.2"/>
</dbReference>
<reference evidence="2 3" key="1">
    <citation type="journal article" date="2011" name="Genome Biol. Evol.">
        <title>Comparative whole genome sequence analysis of the carcinogenic bacterial model pathogen Helicobacter felis.</title>
        <authorList>
            <person name="Arnold I.C."/>
            <person name="Zigova Z."/>
            <person name="Holden M."/>
            <person name="Lawley T.D."/>
            <person name="Rad R."/>
            <person name="Dougan G."/>
            <person name="Falkow S."/>
            <person name="Bentley S.D."/>
            <person name="Muller A."/>
        </authorList>
    </citation>
    <scope>NUCLEOTIDE SEQUENCE [LARGE SCALE GENOMIC DNA]</scope>
    <source>
        <strain evidence="3">ATCC 49179 / CCUG 28539 / NCTC 12436 / CS1</strain>
    </source>
</reference>
<dbReference type="Proteomes" id="UP000007934">
    <property type="component" value="Chromosome"/>
</dbReference>